<dbReference type="GeneID" id="90076514"/>
<dbReference type="AlphaFoldDB" id="A0AAV5QVI2"/>
<feature type="compositionally biased region" description="Basic and acidic residues" evidence="1">
    <location>
        <begin position="924"/>
        <end position="936"/>
    </location>
</feature>
<feature type="compositionally biased region" description="Polar residues" evidence="1">
    <location>
        <begin position="479"/>
        <end position="489"/>
    </location>
</feature>
<accession>A0AAV5QVI2</accession>
<protein>
    <submittedName>
        <fullName evidence="2">Uncharacterized protein</fullName>
    </submittedName>
</protein>
<organism evidence="2 3">
    <name type="scientific">Saccharomycopsis crataegensis</name>
    <dbReference type="NCBI Taxonomy" id="43959"/>
    <lineage>
        <taxon>Eukaryota</taxon>
        <taxon>Fungi</taxon>
        <taxon>Dikarya</taxon>
        <taxon>Ascomycota</taxon>
        <taxon>Saccharomycotina</taxon>
        <taxon>Saccharomycetes</taxon>
        <taxon>Saccharomycopsidaceae</taxon>
        <taxon>Saccharomycopsis</taxon>
    </lineage>
</organism>
<keyword evidence="3" id="KW-1185">Reference proteome</keyword>
<feature type="compositionally biased region" description="Basic and acidic residues" evidence="1">
    <location>
        <begin position="414"/>
        <end position="425"/>
    </location>
</feature>
<feature type="compositionally biased region" description="Basic and acidic residues" evidence="1">
    <location>
        <begin position="773"/>
        <end position="787"/>
    </location>
</feature>
<gene>
    <name evidence="2" type="ORF">DASC09_058650</name>
</gene>
<evidence type="ECO:0000256" key="1">
    <source>
        <dbReference type="SAM" id="MobiDB-lite"/>
    </source>
</evidence>
<feature type="region of interest" description="Disordered" evidence="1">
    <location>
        <begin position="1"/>
        <end position="121"/>
    </location>
</feature>
<dbReference type="EMBL" id="BTFZ01000020">
    <property type="protein sequence ID" value="GMM38526.1"/>
    <property type="molecule type" value="Genomic_DNA"/>
</dbReference>
<feature type="compositionally biased region" description="Basic and acidic residues" evidence="1">
    <location>
        <begin position="727"/>
        <end position="737"/>
    </location>
</feature>
<sequence length="1066" mass="114230">MQNLHLKKSGEKKEPQDFGEPGYRVMEKGELEKKEHHNRWSKHSEHAREKERSDYDGAKSGEENAPESKVSDEMEHSKNHKWLPKFRGHTKGGGERVAGDSKSKSVEGGNYKVPNTVSNFKTNTITGPTSAAAAEAAATTTSIGVGSISKDMNQYPSHEPMGYKGSSQPQPNIGVNKNANGSNKFGNTKSGIYASACDSTEENPEFVTMASGFEPKWHGERRQSFSDDVIINSMNKAEEIGKEGAVTGNLNKSDKYLKAMSYPSVVNVGSGGLAGGGNTTNFSSNSLDTYDAAKGHTHDDFPKVTSDVGPSQGPSNINDQKPTGNSTLSDKRGILTGIAAAAGTVIGAAEHALGFGVEPHGINEYEASGYKGIDEIGDIDKRNSYGMDKNILGKHSDAVDAGQDQSKTISDCSMDPHELPKHTRETSSVYDDYVDEGNTSFEQLPGKHPDFIKQQQNQDTVNPNPKEVRDPQKPLQKEPQMTESATETASRGLAGNYKEEGNLGSSAAASPTAEHSVGGVHIDYDPNRAIDNVIDAPNFNTEYLVGGSKFEAGTIPPRKDTQSYDNIKPIAVAGTLGAAGVAAYETIRSQDKTHDTLVETATTNTSTTPQTCHPPEFVQSKGAVGTTTGGTIDDMKSAHGHGRSHSVDGSENALSDTNRMSDMKRSNTYGEKGALKKPTQVLGAFKESREKKKGKKQEPKSSIVTAQDESNQPDKESSKPALGPNMRDGRYLDDKTSTRSLASRELIDYSKLSGTANYDKGGDLQHQINSSDGKYEADGHTDNSRDKADEMVSLAPNFKEDTSLHKSIAFYSGPEEANKVNASTVDNSSVGREAATSAFGVKTLDPRVLEQQSSSKSMNIQQQKDQYPSLIQKSGANSDSNGFVEQKRDNVVAGTGTGGLKEVQHDVGEVGTAKVSDGNSNGETSHHNEKRHEIKSQNKGFFSSIISALSGGAHHQRSTHDNASKTSKRHSVGDNSGKGRKTSGSLSDEAYEGNSRGGDYTYQPEPNANIGGKGGKDSVPRAPGGFANEQYGVPEGMLPVGHNVEPKPGEELWQDTLTGQRYIAKI</sequence>
<dbReference type="Proteomes" id="UP001360560">
    <property type="component" value="Unassembled WGS sequence"/>
</dbReference>
<dbReference type="RefSeq" id="XP_064855521.1">
    <property type="nucleotide sequence ID" value="XM_064999449.1"/>
</dbReference>
<feature type="region of interest" description="Disordered" evidence="1">
    <location>
        <begin position="455"/>
        <end position="514"/>
    </location>
</feature>
<feature type="region of interest" description="Disordered" evidence="1">
    <location>
        <begin position="396"/>
        <end position="427"/>
    </location>
</feature>
<feature type="compositionally biased region" description="Basic and acidic residues" evidence="1">
    <location>
        <begin position="291"/>
        <end position="302"/>
    </location>
</feature>
<feature type="region of interest" description="Disordered" evidence="1">
    <location>
        <begin position="291"/>
        <end position="329"/>
    </location>
</feature>
<comment type="caution">
    <text evidence="2">The sequence shown here is derived from an EMBL/GenBank/DDBJ whole genome shotgun (WGS) entry which is preliminary data.</text>
</comment>
<name>A0AAV5QVI2_9ASCO</name>
<feature type="compositionally biased region" description="Polar residues" evidence="1">
    <location>
        <begin position="647"/>
        <end position="658"/>
    </location>
</feature>
<feature type="compositionally biased region" description="Basic and acidic residues" evidence="1">
    <location>
        <begin position="25"/>
        <end position="35"/>
    </location>
</feature>
<feature type="region of interest" description="Disordered" evidence="1">
    <location>
        <begin position="602"/>
        <end position="787"/>
    </location>
</feature>
<reference evidence="2 3" key="1">
    <citation type="journal article" date="2023" name="Elife">
        <title>Identification of key yeast species and microbe-microbe interactions impacting larval growth of Drosophila in the wild.</title>
        <authorList>
            <person name="Mure A."/>
            <person name="Sugiura Y."/>
            <person name="Maeda R."/>
            <person name="Honda K."/>
            <person name="Sakurai N."/>
            <person name="Takahashi Y."/>
            <person name="Watada M."/>
            <person name="Katoh T."/>
            <person name="Gotoh A."/>
            <person name="Gotoh Y."/>
            <person name="Taniguchi I."/>
            <person name="Nakamura K."/>
            <person name="Hayashi T."/>
            <person name="Katayama T."/>
            <person name="Uemura T."/>
            <person name="Hattori Y."/>
        </authorList>
    </citation>
    <scope>NUCLEOTIDE SEQUENCE [LARGE SCALE GENOMIC DNA]</scope>
    <source>
        <strain evidence="2 3">SC-9</strain>
    </source>
</reference>
<feature type="region of interest" description="Disordered" evidence="1">
    <location>
        <begin position="950"/>
        <end position="1050"/>
    </location>
</feature>
<feature type="compositionally biased region" description="Basic and acidic residues" evidence="1">
    <location>
        <begin position="466"/>
        <end position="476"/>
    </location>
</feature>
<feature type="compositionally biased region" description="Basic residues" evidence="1">
    <location>
        <begin position="78"/>
        <end position="90"/>
    </location>
</feature>
<evidence type="ECO:0000313" key="2">
    <source>
        <dbReference type="EMBL" id="GMM38526.1"/>
    </source>
</evidence>
<evidence type="ECO:0000313" key="3">
    <source>
        <dbReference type="Proteomes" id="UP001360560"/>
    </source>
</evidence>
<proteinExistence type="predicted"/>
<feature type="region of interest" description="Disordered" evidence="1">
    <location>
        <begin position="894"/>
        <end position="938"/>
    </location>
</feature>
<feature type="compositionally biased region" description="Low complexity" evidence="1">
    <location>
        <begin position="602"/>
        <end position="613"/>
    </location>
</feature>
<feature type="compositionally biased region" description="Basic and acidic residues" evidence="1">
    <location>
        <begin position="92"/>
        <end position="105"/>
    </location>
</feature>
<feature type="compositionally biased region" description="Basic and acidic residues" evidence="1">
    <location>
        <begin position="42"/>
        <end position="62"/>
    </location>
</feature>
<feature type="compositionally biased region" description="Polar residues" evidence="1">
    <location>
        <begin position="308"/>
        <end position="328"/>
    </location>
</feature>